<evidence type="ECO:0000313" key="2">
    <source>
        <dbReference type="Proteomes" id="UP001066276"/>
    </source>
</evidence>
<comment type="caution">
    <text evidence="1">The sequence shown here is derived from an EMBL/GenBank/DDBJ whole genome shotgun (WGS) entry which is preliminary data.</text>
</comment>
<evidence type="ECO:0000313" key="1">
    <source>
        <dbReference type="EMBL" id="KAJ1120041.1"/>
    </source>
</evidence>
<sequence>MGRLKTPVPHNVIELQLRPLLGDISVANRLREAAVLIRERPRRRTDAELAFPLQWLIHDPFSAQELYFVSTCEASL</sequence>
<name>A0AAV7NX85_PLEWA</name>
<proteinExistence type="predicted"/>
<accession>A0AAV7NX85</accession>
<dbReference type="Proteomes" id="UP001066276">
    <property type="component" value="Chromosome 8"/>
</dbReference>
<reference evidence="1" key="1">
    <citation type="journal article" date="2022" name="bioRxiv">
        <title>Sequencing and chromosome-scale assembly of the giantPleurodeles waltlgenome.</title>
        <authorList>
            <person name="Brown T."/>
            <person name="Elewa A."/>
            <person name="Iarovenko S."/>
            <person name="Subramanian E."/>
            <person name="Araus A.J."/>
            <person name="Petzold A."/>
            <person name="Susuki M."/>
            <person name="Suzuki K.-i.T."/>
            <person name="Hayashi T."/>
            <person name="Toyoda A."/>
            <person name="Oliveira C."/>
            <person name="Osipova E."/>
            <person name="Leigh N.D."/>
            <person name="Simon A."/>
            <person name="Yun M.H."/>
        </authorList>
    </citation>
    <scope>NUCLEOTIDE SEQUENCE</scope>
    <source>
        <strain evidence="1">20211129_DDA</strain>
        <tissue evidence="1">Liver</tissue>
    </source>
</reference>
<keyword evidence="2" id="KW-1185">Reference proteome</keyword>
<gene>
    <name evidence="1" type="ORF">NDU88_008224</name>
</gene>
<dbReference type="EMBL" id="JANPWB010000012">
    <property type="protein sequence ID" value="KAJ1120041.1"/>
    <property type="molecule type" value="Genomic_DNA"/>
</dbReference>
<organism evidence="1 2">
    <name type="scientific">Pleurodeles waltl</name>
    <name type="common">Iberian ribbed newt</name>
    <dbReference type="NCBI Taxonomy" id="8319"/>
    <lineage>
        <taxon>Eukaryota</taxon>
        <taxon>Metazoa</taxon>
        <taxon>Chordata</taxon>
        <taxon>Craniata</taxon>
        <taxon>Vertebrata</taxon>
        <taxon>Euteleostomi</taxon>
        <taxon>Amphibia</taxon>
        <taxon>Batrachia</taxon>
        <taxon>Caudata</taxon>
        <taxon>Salamandroidea</taxon>
        <taxon>Salamandridae</taxon>
        <taxon>Pleurodelinae</taxon>
        <taxon>Pleurodeles</taxon>
    </lineage>
</organism>
<protein>
    <submittedName>
        <fullName evidence="1">Uncharacterized protein</fullName>
    </submittedName>
</protein>
<dbReference type="AlphaFoldDB" id="A0AAV7NX85"/>